<dbReference type="AlphaFoldDB" id="R0HVD0"/>
<evidence type="ECO:0000259" key="2">
    <source>
        <dbReference type="Pfam" id="PF03107"/>
    </source>
</evidence>
<dbReference type="PANTHER" id="PTHR46288">
    <property type="entry name" value="PHORBOL-ESTER/DAG-TYPE DOMAIN-CONTAINING PROTEIN"/>
    <property type="match status" value="1"/>
</dbReference>
<dbReference type="InterPro" id="IPR046349">
    <property type="entry name" value="C1-like_sf"/>
</dbReference>
<dbReference type="Proteomes" id="UP000029121">
    <property type="component" value="Unassembled WGS sequence"/>
</dbReference>
<dbReference type="SUPFAM" id="SSF57889">
    <property type="entry name" value="Cysteine-rich domain"/>
    <property type="match status" value="3"/>
</dbReference>
<organism evidence="3 4">
    <name type="scientific">Capsella rubella</name>
    <dbReference type="NCBI Taxonomy" id="81985"/>
    <lineage>
        <taxon>Eukaryota</taxon>
        <taxon>Viridiplantae</taxon>
        <taxon>Streptophyta</taxon>
        <taxon>Embryophyta</taxon>
        <taxon>Tracheophyta</taxon>
        <taxon>Spermatophyta</taxon>
        <taxon>Magnoliopsida</taxon>
        <taxon>eudicotyledons</taxon>
        <taxon>Gunneridae</taxon>
        <taxon>Pentapetalae</taxon>
        <taxon>rosids</taxon>
        <taxon>malvids</taxon>
        <taxon>Brassicales</taxon>
        <taxon>Brassicaceae</taxon>
        <taxon>Camelineae</taxon>
        <taxon>Capsella</taxon>
    </lineage>
</organism>
<evidence type="ECO:0000313" key="3">
    <source>
        <dbReference type="EMBL" id="EOA33814.1"/>
    </source>
</evidence>
<keyword evidence="1" id="KW-0677">Repeat</keyword>
<dbReference type="EMBL" id="KB870806">
    <property type="protein sequence ID" value="EOA33814.1"/>
    <property type="molecule type" value="Genomic_DNA"/>
</dbReference>
<gene>
    <name evidence="3" type="ORF">CARUB_v10021288mg</name>
</gene>
<name>R0HVD0_9BRAS</name>
<keyword evidence="4" id="KW-1185">Reference proteome</keyword>
<feature type="domain" description="DC1" evidence="2">
    <location>
        <begin position="301"/>
        <end position="349"/>
    </location>
</feature>
<protein>
    <recommendedName>
        <fullName evidence="2">DC1 domain-containing protein</fullName>
    </recommendedName>
</protein>
<accession>R0HVD0</accession>
<dbReference type="PANTHER" id="PTHR46288:SF86">
    <property type="entry name" value="PHORBOL-ESTER_DAG-TYPE DOMAIN-CONTAINING PROTEIN"/>
    <property type="match status" value="1"/>
</dbReference>
<proteinExistence type="predicted"/>
<dbReference type="Pfam" id="PF03107">
    <property type="entry name" value="C1_2"/>
    <property type="match status" value="2"/>
</dbReference>
<dbReference type="InterPro" id="IPR004146">
    <property type="entry name" value="DC1"/>
</dbReference>
<feature type="domain" description="DC1" evidence="2">
    <location>
        <begin position="59"/>
        <end position="107"/>
    </location>
</feature>
<reference evidence="4" key="1">
    <citation type="journal article" date="2013" name="Nat. Genet.">
        <title>The Capsella rubella genome and the genomic consequences of rapid mating system evolution.</title>
        <authorList>
            <person name="Slotte T."/>
            <person name="Hazzouri K.M."/>
            <person name="Agren J.A."/>
            <person name="Koenig D."/>
            <person name="Maumus F."/>
            <person name="Guo Y.L."/>
            <person name="Steige K."/>
            <person name="Platts A.E."/>
            <person name="Escobar J.S."/>
            <person name="Newman L.K."/>
            <person name="Wang W."/>
            <person name="Mandakova T."/>
            <person name="Vello E."/>
            <person name="Smith L.M."/>
            <person name="Henz S.R."/>
            <person name="Steffen J."/>
            <person name="Takuno S."/>
            <person name="Brandvain Y."/>
            <person name="Coop G."/>
            <person name="Andolfatto P."/>
            <person name="Hu T.T."/>
            <person name="Blanchette M."/>
            <person name="Clark R.M."/>
            <person name="Quesneville H."/>
            <person name="Nordborg M."/>
            <person name="Gaut B.S."/>
            <person name="Lysak M.A."/>
            <person name="Jenkins J."/>
            <person name="Grimwood J."/>
            <person name="Chapman J."/>
            <person name="Prochnik S."/>
            <person name="Shu S."/>
            <person name="Rokhsar D."/>
            <person name="Schmutz J."/>
            <person name="Weigel D."/>
            <person name="Wright S.I."/>
        </authorList>
    </citation>
    <scope>NUCLEOTIDE SEQUENCE [LARGE SCALE GENOMIC DNA]</scope>
    <source>
        <strain evidence="4">cv. Monte Gargano</strain>
    </source>
</reference>
<feature type="non-terminal residue" evidence="3">
    <location>
        <position position="368"/>
    </location>
</feature>
<evidence type="ECO:0000256" key="1">
    <source>
        <dbReference type="ARBA" id="ARBA00022737"/>
    </source>
</evidence>
<evidence type="ECO:0000313" key="4">
    <source>
        <dbReference type="Proteomes" id="UP000029121"/>
    </source>
</evidence>
<dbReference type="STRING" id="81985.R0HVD0"/>
<sequence>MKELRHGSHECVLTSPETIADGICNMCFKDKPVEFACSSCNFDLCKACSDIPPKVSHEFHSEHPLDLCLRKYDQKPGHIICSGCGNMSSDCFYKCKECEIYLDLDCALLPNIFRSWDIKTELHYSHAHLLKRCRPGPDARGSCLLCELPLSPSSICYGCVHCYGFVHERCRNFPVEFQHPVHPQHPLKRLDFTLNCGPGISCYKCRNEIYTVPVGCLECKFFLHLRCADSMLRGLMHKSHQHMLFYVGCYTYVYTLGFNENYHCAICNKYTGEQFYQCLECGWKVHCECIEIPRSLVKKNFHIHPLAFTIFLGEDELLEYCGVCETMVHVGHHVYSCQECDYLGHIECILRKVLQFCLLLMELCIKID</sequence>